<dbReference type="PANTHER" id="PTHR30514">
    <property type="entry name" value="GLUCOKINASE"/>
    <property type="match status" value="1"/>
</dbReference>
<gene>
    <name evidence="6" type="ORF">GCM10011517_13940</name>
</gene>
<dbReference type="EMBL" id="BMKN01000001">
    <property type="protein sequence ID" value="GGE47356.1"/>
    <property type="molecule type" value="Genomic_DNA"/>
</dbReference>
<dbReference type="SUPFAM" id="SSF46689">
    <property type="entry name" value="Homeodomain-like"/>
    <property type="match status" value="1"/>
</dbReference>
<keyword evidence="1" id="KW-0805">Transcription regulation</keyword>
<evidence type="ECO:0000313" key="6">
    <source>
        <dbReference type="EMBL" id="GGE47356.1"/>
    </source>
</evidence>
<keyword evidence="2" id="KW-0238">DNA-binding</keyword>
<reference evidence="6" key="2">
    <citation type="submission" date="2020-09" db="EMBL/GenBank/DDBJ databases">
        <authorList>
            <person name="Sun Q."/>
            <person name="Zhou Y."/>
        </authorList>
    </citation>
    <scope>NUCLEOTIDE SEQUENCE</scope>
    <source>
        <strain evidence="6">CGMCC 1.16012</strain>
    </source>
</reference>
<dbReference type="InterPro" id="IPR000281">
    <property type="entry name" value="HTH_RpiR"/>
</dbReference>
<dbReference type="PROSITE" id="PS51071">
    <property type="entry name" value="HTH_RPIR"/>
    <property type="match status" value="1"/>
</dbReference>
<evidence type="ECO:0000256" key="2">
    <source>
        <dbReference type="ARBA" id="ARBA00023125"/>
    </source>
</evidence>
<protein>
    <submittedName>
        <fullName evidence="6">RpiR family transcriptional regulator</fullName>
    </submittedName>
</protein>
<proteinExistence type="predicted"/>
<dbReference type="OrthoDB" id="9814676at2"/>
<dbReference type="GO" id="GO:1901135">
    <property type="term" value="P:carbohydrate derivative metabolic process"/>
    <property type="evidence" value="ECO:0007669"/>
    <property type="project" value="InterPro"/>
</dbReference>
<comment type="caution">
    <text evidence="6">The sequence shown here is derived from an EMBL/GenBank/DDBJ whole genome shotgun (WGS) entry which is preliminary data.</text>
</comment>
<dbReference type="Proteomes" id="UP000606730">
    <property type="component" value="Unassembled WGS sequence"/>
</dbReference>
<keyword evidence="3" id="KW-0804">Transcription</keyword>
<dbReference type="PROSITE" id="PS51464">
    <property type="entry name" value="SIS"/>
    <property type="match status" value="1"/>
</dbReference>
<dbReference type="InterPro" id="IPR047640">
    <property type="entry name" value="RpiR-like"/>
</dbReference>
<dbReference type="GO" id="GO:0003677">
    <property type="term" value="F:DNA binding"/>
    <property type="evidence" value="ECO:0007669"/>
    <property type="project" value="UniProtKB-KW"/>
</dbReference>
<feature type="domain" description="HTH rpiR-type" evidence="4">
    <location>
        <begin position="5"/>
        <end position="81"/>
    </location>
</feature>
<dbReference type="RefSeq" id="WP_095595797.1">
    <property type="nucleotide sequence ID" value="NZ_BMKN01000001.1"/>
</dbReference>
<evidence type="ECO:0000256" key="3">
    <source>
        <dbReference type="ARBA" id="ARBA00023163"/>
    </source>
</evidence>
<dbReference type="SUPFAM" id="SSF53697">
    <property type="entry name" value="SIS domain"/>
    <property type="match status" value="1"/>
</dbReference>
<dbReference type="InterPro" id="IPR046348">
    <property type="entry name" value="SIS_dom_sf"/>
</dbReference>
<accession>A0A917AEL7</accession>
<reference evidence="6" key="1">
    <citation type="journal article" date="2014" name="Int. J. Syst. Evol. Microbiol.">
        <title>Complete genome sequence of Corynebacterium casei LMG S-19264T (=DSM 44701T), isolated from a smear-ripened cheese.</title>
        <authorList>
            <consortium name="US DOE Joint Genome Institute (JGI-PGF)"/>
            <person name="Walter F."/>
            <person name="Albersmeier A."/>
            <person name="Kalinowski J."/>
            <person name="Ruckert C."/>
        </authorList>
    </citation>
    <scope>NUCLEOTIDE SEQUENCE</scope>
    <source>
        <strain evidence="6">CGMCC 1.16012</strain>
    </source>
</reference>
<evidence type="ECO:0000259" key="5">
    <source>
        <dbReference type="PROSITE" id="PS51464"/>
    </source>
</evidence>
<dbReference type="Pfam" id="PF01418">
    <property type="entry name" value="HTH_6"/>
    <property type="match status" value="1"/>
</dbReference>
<keyword evidence="7" id="KW-1185">Reference proteome</keyword>
<dbReference type="Pfam" id="PF01380">
    <property type="entry name" value="SIS"/>
    <property type="match status" value="1"/>
</dbReference>
<dbReference type="GO" id="GO:0003700">
    <property type="term" value="F:DNA-binding transcription factor activity"/>
    <property type="evidence" value="ECO:0007669"/>
    <property type="project" value="InterPro"/>
</dbReference>
<dbReference type="PANTHER" id="PTHR30514:SF18">
    <property type="entry name" value="RPIR-FAMILY TRANSCRIPTIONAL REGULATOR"/>
    <property type="match status" value="1"/>
</dbReference>
<dbReference type="GO" id="GO:0097367">
    <property type="term" value="F:carbohydrate derivative binding"/>
    <property type="evidence" value="ECO:0007669"/>
    <property type="project" value="InterPro"/>
</dbReference>
<evidence type="ECO:0000256" key="1">
    <source>
        <dbReference type="ARBA" id="ARBA00023015"/>
    </source>
</evidence>
<dbReference type="InterPro" id="IPR001347">
    <property type="entry name" value="SIS_dom"/>
</dbReference>
<dbReference type="InterPro" id="IPR009057">
    <property type="entry name" value="Homeodomain-like_sf"/>
</dbReference>
<organism evidence="6 7">
    <name type="scientific">Actibacterium pelagium</name>
    <dbReference type="NCBI Taxonomy" id="2029103"/>
    <lineage>
        <taxon>Bacteria</taxon>
        <taxon>Pseudomonadati</taxon>
        <taxon>Pseudomonadota</taxon>
        <taxon>Alphaproteobacteria</taxon>
        <taxon>Rhodobacterales</taxon>
        <taxon>Roseobacteraceae</taxon>
        <taxon>Actibacterium</taxon>
    </lineage>
</organism>
<dbReference type="AlphaFoldDB" id="A0A917AEL7"/>
<sequence length="290" mass="31317">MPQSTTIEERISKSYAGLSDKLQLAADYVAENPIDVATRSLRSVASTSGVSPATFSRLARALGYSDYEQLREDGRAAMGRKMESFSERAHALRSSSQPPEGRIYLHRQAAACIANIEFLDRDISNDQLEAAVDALHNARSVLLVGSLGSSGFVDYFSYLTHWFSGNWTVAGRNGTTLAATMAQLGTDDAVIALSKAPYARRTISALKAAKEKGVTTVVITDNHGSPALEFADHAFVVPTESPQFFSSYAATLVLIETIVTMLLTKSGPEAEDMIRAAEDQIRSLGETWTG</sequence>
<dbReference type="InterPro" id="IPR036388">
    <property type="entry name" value="WH-like_DNA-bd_sf"/>
</dbReference>
<dbReference type="CDD" id="cd05013">
    <property type="entry name" value="SIS_RpiR"/>
    <property type="match status" value="1"/>
</dbReference>
<evidence type="ECO:0000313" key="7">
    <source>
        <dbReference type="Proteomes" id="UP000606730"/>
    </source>
</evidence>
<name>A0A917AEL7_9RHOB</name>
<dbReference type="Gene3D" id="1.10.10.10">
    <property type="entry name" value="Winged helix-like DNA-binding domain superfamily/Winged helix DNA-binding domain"/>
    <property type="match status" value="1"/>
</dbReference>
<dbReference type="Gene3D" id="3.40.50.10490">
    <property type="entry name" value="Glucose-6-phosphate isomerase like protein, domain 1"/>
    <property type="match status" value="1"/>
</dbReference>
<evidence type="ECO:0000259" key="4">
    <source>
        <dbReference type="PROSITE" id="PS51071"/>
    </source>
</evidence>
<feature type="domain" description="SIS" evidence="5">
    <location>
        <begin position="131"/>
        <end position="268"/>
    </location>
</feature>
<dbReference type="InterPro" id="IPR035472">
    <property type="entry name" value="RpiR-like_SIS"/>
</dbReference>